<dbReference type="Proteomes" id="UP000030669">
    <property type="component" value="Unassembled WGS sequence"/>
</dbReference>
<feature type="region of interest" description="Disordered" evidence="1">
    <location>
        <begin position="224"/>
        <end position="282"/>
    </location>
</feature>
<feature type="compositionally biased region" description="Low complexity" evidence="1">
    <location>
        <begin position="1"/>
        <end position="24"/>
    </location>
</feature>
<feature type="region of interest" description="Disordered" evidence="1">
    <location>
        <begin position="44"/>
        <end position="190"/>
    </location>
</feature>
<dbReference type="HOGENOM" id="CLU_067159_0_0_1"/>
<accession>S7QNL3</accession>
<feature type="compositionally biased region" description="Polar residues" evidence="1">
    <location>
        <begin position="230"/>
        <end position="245"/>
    </location>
</feature>
<keyword evidence="3" id="KW-1185">Reference proteome</keyword>
<name>S7QNL3_GLOTA</name>
<organism evidence="2 3">
    <name type="scientific">Gloeophyllum trabeum (strain ATCC 11539 / FP-39264 / Madison 617)</name>
    <name type="common">Brown rot fungus</name>
    <dbReference type="NCBI Taxonomy" id="670483"/>
    <lineage>
        <taxon>Eukaryota</taxon>
        <taxon>Fungi</taxon>
        <taxon>Dikarya</taxon>
        <taxon>Basidiomycota</taxon>
        <taxon>Agaricomycotina</taxon>
        <taxon>Agaricomycetes</taxon>
        <taxon>Gloeophyllales</taxon>
        <taxon>Gloeophyllaceae</taxon>
        <taxon>Gloeophyllum</taxon>
    </lineage>
</organism>
<dbReference type="OrthoDB" id="3270420at2759"/>
<evidence type="ECO:0000256" key="1">
    <source>
        <dbReference type="SAM" id="MobiDB-lite"/>
    </source>
</evidence>
<sequence length="319" mass="34782">MTNDGQPQAVSSPSCASSSSQRPPTAGPTMEAKFLLQSPRANDSALLSFGDDTPDSADALHVEVSPNPGLDDCPPSEEDEGFFDGKPILEGSPTKPTIMSGNALHLHLEEHDISGSAPSIRFAPDPPSVSKPQTNDRSADAPHLVRPAPRVRFRSRVRIASGLHRHRQHHPEDSPDSSSSSLSSSPCSSLSVPLRYQADENSALGPLGRRLSSYAAQGGFKHRVMASPVPQRQSSRATVRGQSSEASERSSLLKPGTRVRTYGEDERRSSGEQADVHPEVDEDAEFGPWPRRLLNHHWWWWQLEPILCCFCVDDSDTDD</sequence>
<protein>
    <submittedName>
        <fullName evidence="2">Uncharacterized protein</fullName>
    </submittedName>
</protein>
<dbReference type="KEGG" id="gtr:GLOTRDRAFT_135680"/>
<feature type="region of interest" description="Disordered" evidence="1">
    <location>
        <begin position="1"/>
        <end position="29"/>
    </location>
</feature>
<proteinExistence type="predicted"/>
<gene>
    <name evidence="2" type="ORF">GLOTRDRAFT_135680</name>
</gene>
<feature type="compositionally biased region" description="Basic and acidic residues" evidence="1">
    <location>
        <begin position="261"/>
        <end position="279"/>
    </location>
</feature>
<dbReference type="EMBL" id="KB469296">
    <property type="protein sequence ID" value="EPQ61136.1"/>
    <property type="molecule type" value="Genomic_DNA"/>
</dbReference>
<dbReference type="AlphaFoldDB" id="S7QNL3"/>
<reference evidence="2 3" key="1">
    <citation type="journal article" date="2012" name="Science">
        <title>The Paleozoic origin of enzymatic lignin decomposition reconstructed from 31 fungal genomes.</title>
        <authorList>
            <person name="Floudas D."/>
            <person name="Binder M."/>
            <person name="Riley R."/>
            <person name="Barry K."/>
            <person name="Blanchette R.A."/>
            <person name="Henrissat B."/>
            <person name="Martinez A.T."/>
            <person name="Otillar R."/>
            <person name="Spatafora J.W."/>
            <person name="Yadav J.S."/>
            <person name="Aerts A."/>
            <person name="Benoit I."/>
            <person name="Boyd A."/>
            <person name="Carlson A."/>
            <person name="Copeland A."/>
            <person name="Coutinho P.M."/>
            <person name="de Vries R.P."/>
            <person name="Ferreira P."/>
            <person name="Findley K."/>
            <person name="Foster B."/>
            <person name="Gaskell J."/>
            <person name="Glotzer D."/>
            <person name="Gorecki P."/>
            <person name="Heitman J."/>
            <person name="Hesse C."/>
            <person name="Hori C."/>
            <person name="Igarashi K."/>
            <person name="Jurgens J.A."/>
            <person name="Kallen N."/>
            <person name="Kersten P."/>
            <person name="Kohler A."/>
            <person name="Kuees U."/>
            <person name="Kumar T.K.A."/>
            <person name="Kuo A."/>
            <person name="LaButti K."/>
            <person name="Larrondo L.F."/>
            <person name="Lindquist E."/>
            <person name="Ling A."/>
            <person name="Lombard V."/>
            <person name="Lucas S."/>
            <person name="Lundell T."/>
            <person name="Martin R."/>
            <person name="McLaughlin D.J."/>
            <person name="Morgenstern I."/>
            <person name="Morin E."/>
            <person name="Murat C."/>
            <person name="Nagy L.G."/>
            <person name="Nolan M."/>
            <person name="Ohm R.A."/>
            <person name="Patyshakuliyeva A."/>
            <person name="Rokas A."/>
            <person name="Ruiz-Duenas F.J."/>
            <person name="Sabat G."/>
            <person name="Salamov A."/>
            <person name="Samejima M."/>
            <person name="Schmutz J."/>
            <person name="Slot J.C."/>
            <person name="St John F."/>
            <person name="Stenlid J."/>
            <person name="Sun H."/>
            <person name="Sun S."/>
            <person name="Syed K."/>
            <person name="Tsang A."/>
            <person name="Wiebenga A."/>
            <person name="Young D."/>
            <person name="Pisabarro A."/>
            <person name="Eastwood D.C."/>
            <person name="Martin F."/>
            <person name="Cullen D."/>
            <person name="Grigoriev I.V."/>
            <person name="Hibbett D.S."/>
        </authorList>
    </citation>
    <scope>NUCLEOTIDE SEQUENCE [LARGE SCALE GENOMIC DNA]</scope>
    <source>
        <strain evidence="2 3">ATCC 11539</strain>
    </source>
</reference>
<feature type="compositionally biased region" description="Low complexity" evidence="1">
    <location>
        <begin position="176"/>
        <end position="190"/>
    </location>
</feature>
<dbReference type="GeneID" id="19303368"/>
<dbReference type="eggNOG" id="ENOG502SUYB">
    <property type="taxonomic scope" value="Eukaryota"/>
</dbReference>
<dbReference type="RefSeq" id="XP_007861377.1">
    <property type="nucleotide sequence ID" value="XM_007863186.1"/>
</dbReference>
<evidence type="ECO:0000313" key="2">
    <source>
        <dbReference type="EMBL" id="EPQ61136.1"/>
    </source>
</evidence>
<feature type="compositionally biased region" description="Basic residues" evidence="1">
    <location>
        <begin position="149"/>
        <end position="169"/>
    </location>
</feature>
<evidence type="ECO:0000313" key="3">
    <source>
        <dbReference type="Proteomes" id="UP000030669"/>
    </source>
</evidence>
<dbReference type="OMA" id="DENAAWG"/>